<sequence>MLNIFILIISSIPLLSLALNQEGMKFCNFPTPSCTEVITQTKYIKEDTDFGMKRIIFNSKKGTCNPNVREWEDAIIIDNNATISNLILGESSIGTASSITCKGSCTLKNVYWENACWRAASFRAPDDFNRAQKNKADGTTTGFTYPCACFNLSRFETLETRHRKGEECWRPGDDSHFHYFGYRNHSFYPNEYMSHNYCRSTSLNLYEYNKEISNATFHIFFNATDWKFGPWCYVNKEDDGGTNEERIKQRNLDEMLWPDYYLINNSGQLECFDKDKKKNCTLAKIYPDVVVDYEPRRCFDKCDEIVTTTRTTANSTGTTTKATIKLPKL</sequence>
<dbReference type="InterPro" id="IPR004898">
    <property type="entry name" value="Pectate_lyase_PlyH/PlyE-like"/>
</dbReference>
<evidence type="ECO:0000256" key="2">
    <source>
        <dbReference type="ARBA" id="ARBA00001913"/>
    </source>
</evidence>
<accession>A0A915LGC7</accession>
<evidence type="ECO:0000256" key="11">
    <source>
        <dbReference type="SAM" id="SignalP"/>
    </source>
</evidence>
<evidence type="ECO:0000256" key="9">
    <source>
        <dbReference type="ARBA" id="ARBA00023239"/>
    </source>
</evidence>
<dbReference type="InterPro" id="IPR058845">
    <property type="entry name" value="Kringle_2"/>
</dbReference>
<evidence type="ECO:0000313" key="14">
    <source>
        <dbReference type="WBParaSite" id="scaffold11751_cov204.g15852"/>
    </source>
</evidence>
<dbReference type="AlphaFoldDB" id="A0A915LGC7"/>
<keyword evidence="6" id="KW-0964">Secreted</keyword>
<evidence type="ECO:0000256" key="10">
    <source>
        <dbReference type="ARBA" id="ARBA00025679"/>
    </source>
</evidence>
<evidence type="ECO:0000256" key="8">
    <source>
        <dbReference type="ARBA" id="ARBA00022837"/>
    </source>
</evidence>
<comment type="similarity">
    <text evidence="4">Belongs to the polysaccharide lyase 3 family.</text>
</comment>
<comment type="subcellular location">
    <subcellularLocation>
        <location evidence="3">Secreted</location>
    </subcellularLocation>
</comment>
<dbReference type="GO" id="GO:0030570">
    <property type="term" value="F:pectate lyase activity"/>
    <property type="evidence" value="ECO:0007669"/>
    <property type="project" value="UniProtKB-EC"/>
</dbReference>
<dbReference type="InterPro" id="IPR011050">
    <property type="entry name" value="Pectin_lyase_fold/virulence"/>
</dbReference>
<evidence type="ECO:0000313" key="13">
    <source>
        <dbReference type="Proteomes" id="UP000887561"/>
    </source>
</evidence>
<keyword evidence="9" id="KW-0456">Lyase</keyword>
<dbReference type="Gene3D" id="2.160.20.10">
    <property type="entry name" value="Single-stranded right-handed beta-helix, Pectin lyase-like"/>
    <property type="match status" value="1"/>
</dbReference>
<feature type="signal peptide" evidence="11">
    <location>
        <begin position="1"/>
        <end position="18"/>
    </location>
</feature>
<feature type="chain" id="PRO_5037012201" description="pectate lyase" evidence="11">
    <location>
        <begin position="19"/>
        <end position="329"/>
    </location>
</feature>
<dbReference type="Pfam" id="PF03211">
    <property type="entry name" value="Pectate_lyase"/>
    <property type="match status" value="1"/>
</dbReference>
<dbReference type="GO" id="GO:0005576">
    <property type="term" value="C:extracellular region"/>
    <property type="evidence" value="ECO:0007669"/>
    <property type="project" value="UniProtKB-SubCell"/>
</dbReference>
<evidence type="ECO:0000259" key="12">
    <source>
        <dbReference type="Pfam" id="PF25866"/>
    </source>
</evidence>
<comment type="function">
    <text evidence="10">Pectinolytic enzyme consist of four classes of enzymes: pectin lyase, polygalacturonase, pectin methylesterase and rhamnogalacturonase. Among pectinolytic enzymes, pectin lyase is the most important in depolymerization of pectin, since it cleaves internal glycosidic bonds of highly methylated pectins. Favors pectate, the anion, over pectin, the methyl ester.</text>
</comment>
<comment type="cofactor">
    <cofactor evidence="2">
        <name>Ca(2+)</name>
        <dbReference type="ChEBI" id="CHEBI:29108"/>
    </cofactor>
</comment>
<feature type="domain" description="Kringle-like" evidence="12">
    <location>
        <begin position="178"/>
        <end position="243"/>
    </location>
</feature>
<evidence type="ECO:0000256" key="4">
    <source>
        <dbReference type="ARBA" id="ARBA00006463"/>
    </source>
</evidence>
<dbReference type="Proteomes" id="UP000887561">
    <property type="component" value="Unplaced"/>
</dbReference>
<evidence type="ECO:0000256" key="1">
    <source>
        <dbReference type="ARBA" id="ARBA00000695"/>
    </source>
</evidence>
<reference evidence="14" key="1">
    <citation type="submission" date="2022-11" db="UniProtKB">
        <authorList>
            <consortium name="WormBaseParasite"/>
        </authorList>
    </citation>
    <scope>IDENTIFICATION</scope>
</reference>
<evidence type="ECO:0000256" key="5">
    <source>
        <dbReference type="ARBA" id="ARBA00012272"/>
    </source>
</evidence>
<evidence type="ECO:0000256" key="3">
    <source>
        <dbReference type="ARBA" id="ARBA00004613"/>
    </source>
</evidence>
<dbReference type="InterPro" id="IPR012334">
    <property type="entry name" value="Pectin_lyas_fold"/>
</dbReference>
<dbReference type="WBParaSite" id="scaffold11751_cov204.g15852">
    <property type="protein sequence ID" value="scaffold11751_cov204.g15852"/>
    <property type="gene ID" value="scaffold11751_cov204.g15852"/>
</dbReference>
<dbReference type="Pfam" id="PF25866">
    <property type="entry name" value="Kringle_2"/>
    <property type="match status" value="1"/>
</dbReference>
<evidence type="ECO:0000256" key="6">
    <source>
        <dbReference type="ARBA" id="ARBA00022525"/>
    </source>
</evidence>
<comment type="catalytic activity">
    <reaction evidence="1">
        <text>Eliminative cleavage of (1-&gt;4)-alpha-D-galacturonan to give oligosaccharides with 4-deoxy-alpha-D-galact-4-enuronosyl groups at their non-reducing ends.</text>
        <dbReference type="EC" id="4.2.2.2"/>
    </reaction>
</comment>
<keyword evidence="7 11" id="KW-0732">Signal</keyword>
<name>A0A915LGC7_MELJA</name>
<proteinExistence type="inferred from homology"/>
<dbReference type="SUPFAM" id="SSF51126">
    <property type="entry name" value="Pectin lyase-like"/>
    <property type="match status" value="1"/>
</dbReference>
<protein>
    <recommendedName>
        <fullName evidence="5">pectate lyase</fullName>
        <ecNumber evidence="5">4.2.2.2</ecNumber>
    </recommendedName>
</protein>
<evidence type="ECO:0000256" key="7">
    <source>
        <dbReference type="ARBA" id="ARBA00022729"/>
    </source>
</evidence>
<keyword evidence="13" id="KW-1185">Reference proteome</keyword>
<keyword evidence="8" id="KW-0106">Calcium</keyword>
<organism evidence="13 14">
    <name type="scientific">Meloidogyne javanica</name>
    <name type="common">Root-knot nematode worm</name>
    <dbReference type="NCBI Taxonomy" id="6303"/>
    <lineage>
        <taxon>Eukaryota</taxon>
        <taxon>Metazoa</taxon>
        <taxon>Ecdysozoa</taxon>
        <taxon>Nematoda</taxon>
        <taxon>Chromadorea</taxon>
        <taxon>Rhabditida</taxon>
        <taxon>Tylenchina</taxon>
        <taxon>Tylenchomorpha</taxon>
        <taxon>Tylenchoidea</taxon>
        <taxon>Meloidogynidae</taxon>
        <taxon>Meloidogyninae</taxon>
        <taxon>Meloidogyne</taxon>
        <taxon>Meloidogyne incognita group</taxon>
    </lineage>
</organism>
<dbReference type="EC" id="4.2.2.2" evidence="5"/>